<evidence type="ECO:0000313" key="1">
    <source>
        <dbReference type="EMBL" id="SOS29950.1"/>
    </source>
</evidence>
<sequence length="273" mass="30456">MLITSFELNELGIDPYYFTLHVTIDNASTGHARKAAQSVIELLPVGQERDEFYRRVASGYRLNELGMGSTAVIQSFDLEQEVVAMLERKRTFGQHMHSDYCRLDGKTVNEWLAQPDQIPEFLDVLQNRGWIKRHEDPIHSRFWKLFEGVGAPMFGVFNGYEKQLMHDWIAGDWLSDGSAPPTVGKRLPEAFRSRFRNLQNPGQPSSIAGAPTATDADPDVRELQMKLDAAAASEKMPTLIESMSPARHATAAGLCATRLFVSSMAERVTGVSA</sequence>
<reference evidence="1 2" key="1">
    <citation type="submission" date="2017-11" db="EMBL/GenBank/DDBJ databases">
        <authorList>
            <person name="Blom J."/>
        </authorList>
    </citation>
    <scope>NUCLEOTIDE SEQUENCE [LARGE SCALE GENOMIC DNA]</scope>
    <source>
        <strain evidence="1 2">CFBP3846</strain>
    </source>
</reference>
<dbReference type="Proteomes" id="UP000239665">
    <property type="component" value="Chromosome 1"/>
</dbReference>
<accession>A0ABY1UEQ8</accession>
<evidence type="ECO:0000313" key="2">
    <source>
        <dbReference type="Proteomes" id="UP000239665"/>
    </source>
</evidence>
<dbReference type="Pfam" id="PF14518">
    <property type="entry name" value="Haem_oxygenas_2"/>
    <property type="match status" value="1"/>
</dbReference>
<keyword evidence="2" id="KW-1185">Reference proteome</keyword>
<proteinExistence type="predicted"/>
<name>A0ABY1UEQ8_PSESX</name>
<protein>
    <submittedName>
        <fullName evidence="1">Uncharacterized protein</fullName>
    </submittedName>
</protein>
<dbReference type="EMBL" id="LT963402">
    <property type="protein sequence ID" value="SOS29950.1"/>
    <property type="molecule type" value="Genomic_DNA"/>
</dbReference>
<organism evidence="1 2">
    <name type="scientific">Pseudomonas syringae pv. avii</name>
    <dbReference type="NCBI Taxonomy" id="663959"/>
    <lineage>
        <taxon>Bacteria</taxon>
        <taxon>Pseudomonadati</taxon>
        <taxon>Pseudomonadota</taxon>
        <taxon>Gammaproteobacteria</taxon>
        <taxon>Pseudomonadales</taxon>
        <taxon>Pseudomonadaceae</taxon>
        <taxon>Pseudomonas</taxon>
        <taxon>Pseudomonas syringae</taxon>
    </lineage>
</organism>
<gene>
    <name evidence="1" type="ORF">CFBP3846_05589</name>
</gene>